<protein>
    <submittedName>
        <fullName evidence="2">Uncharacterized protein</fullName>
    </submittedName>
</protein>
<organism evidence="2 3">
    <name type="scientific">Porphyromonas crevioricanis JCM 15906</name>
    <dbReference type="NCBI Taxonomy" id="1305617"/>
    <lineage>
        <taxon>Bacteria</taxon>
        <taxon>Pseudomonadati</taxon>
        <taxon>Bacteroidota</taxon>
        <taxon>Bacteroidia</taxon>
        <taxon>Bacteroidales</taxon>
        <taxon>Porphyromonadaceae</taxon>
        <taxon>Porphyromonas</taxon>
    </lineage>
</organism>
<evidence type="ECO:0000256" key="1">
    <source>
        <dbReference type="SAM" id="MobiDB-lite"/>
    </source>
</evidence>
<gene>
    <name evidence="2" type="ORF">PORCRE_712</name>
</gene>
<dbReference type="AlphaFoldDB" id="T1DQZ2"/>
<reference evidence="2 3" key="2">
    <citation type="journal article" date="2013" name="Genome Announc.">
        <title>Draft Genome Sequences of Porphyromonas crevioricanis JCM 15906T and Porphyromonas cansulci JCM 13913T Isolated from a Canine Oral Cavity.</title>
        <authorList>
            <person name="Sakamoto M."/>
            <person name="Tanaka N."/>
            <person name="Shiwa Y."/>
            <person name="Yoshikawa H."/>
            <person name="Ohkuma M."/>
        </authorList>
    </citation>
    <scope>NUCLEOTIDE SEQUENCE [LARGE SCALE GENOMIC DNA]</scope>
    <source>
        <strain evidence="2 3">JCM 15906</strain>
    </source>
</reference>
<accession>T1DQZ2</accession>
<comment type="caution">
    <text evidence="2">The sequence shown here is derived from an EMBL/GenBank/DDBJ whole genome shotgun (WGS) entry which is preliminary data.</text>
</comment>
<proteinExistence type="predicted"/>
<feature type="region of interest" description="Disordered" evidence="1">
    <location>
        <begin position="206"/>
        <end position="225"/>
    </location>
</feature>
<sequence length="241" mass="27294">MESGDRSSPSISFEASLSPSSSEQRLRKTKKSPRKLQIFLLLSSSSRLRTLSPILRSALRTAVHTCGIQSPANNVITHTWQVFYTTSTHQHNAVLLQVVTFARDVDIYFFAVCQAHTSHLAHSRIWLLRGSCVHTHTHTSTLWAGFERRALTFLFESSTAFSNQLLNCRHFLLYSYLTINTNSQFYTRQHTPAPTDAQKRILSAGKGSDISQTNKYPHPKDSPIEVYPHGYSQAENLCNRK</sequence>
<feature type="compositionally biased region" description="Low complexity" evidence="1">
    <location>
        <begin position="7"/>
        <end position="22"/>
    </location>
</feature>
<name>T1DQZ2_9PORP</name>
<evidence type="ECO:0000313" key="3">
    <source>
        <dbReference type="Proteomes" id="UP000018031"/>
    </source>
</evidence>
<dbReference type="EMBL" id="BAOU01000017">
    <property type="protein sequence ID" value="GAD05015.1"/>
    <property type="molecule type" value="Genomic_DNA"/>
</dbReference>
<reference evidence="3" key="1">
    <citation type="journal article" date="2013" name="Genome">
        <title>Draft Genome Sequences of Porphyromonas crevioricanis JCM 15906T and Porphyromonas cansulci JCM 13913T Isolated from a Canine Oral Cavity.</title>
        <authorList>
            <person name="Sakamoto M."/>
            <person name="Tanaka N."/>
            <person name="Shiwa Y."/>
            <person name="Yoshikawa H."/>
            <person name="Ohkuma M."/>
        </authorList>
    </citation>
    <scope>NUCLEOTIDE SEQUENCE [LARGE SCALE GENOMIC DNA]</scope>
    <source>
        <strain evidence="3">JCM 15906</strain>
    </source>
</reference>
<dbReference type="Proteomes" id="UP000018031">
    <property type="component" value="Unassembled WGS sequence"/>
</dbReference>
<feature type="region of interest" description="Disordered" evidence="1">
    <location>
        <begin position="1"/>
        <end position="30"/>
    </location>
</feature>
<evidence type="ECO:0000313" key="2">
    <source>
        <dbReference type="EMBL" id="GAD05015.1"/>
    </source>
</evidence>